<proteinExistence type="inferred from homology"/>
<dbReference type="GO" id="GO:0008320">
    <property type="term" value="F:protein transmembrane transporter activity"/>
    <property type="evidence" value="ECO:0007669"/>
    <property type="project" value="TreeGrafter"/>
</dbReference>
<keyword evidence="7" id="KW-0472">Membrane</keyword>
<keyword evidence="8" id="KW-0998">Cell outer membrane</keyword>
<comment type="subcellular location">
    <subcellularLocation>
        <location evidence="1">Cell outer membrane</location>
    </subcellularLocation>
</comment>
<evidence type="ECO:0000256" key="6">
    <source>
        <dbReference type="ARBA" id="ARBA00022927"/>
    </source>
</evidence>
<keyword evidence="6" id="KW-0653">Protein transport</keyword>
<evidence type="ECO:0000256" key="8">
    <source>
        <dbReference type="ARBA" id="ARBA00023237"/>
    </source>
</evidence>
<evidence type="ECO:0000256" key="3">
    <source>
        <dbReference type="ARBA" id="ARBA00022448"/>
    </source>
</evidence>
<keyword evidence="3" id="KW-0813">Transport</keyword>
<evidence type="ECO:0000256" key="1">
    <source>
        <dbReference type="ARBA" id="ARBA00004442"/>
    </source>
</evidence>
<sequence>MGGIAATNFISNAGLLNMLLAVFIPGFRRLLPPDFCLAIVTAVRVSAYSPIAIQAERNTLVNSRAAPNSSKWAVTTLLLAGLLASEPASAQSPADDFSRRQDQQQQLQRLENLKQVTPDGVAGRESRAPGGDAKSAGPCFDISRVETEGATRLSPAELGKITQRYNNHCIGVADITALLKAITDLYLDKGLMTSRAYVPPQDIAGTGLLRLVVVEGTISDIYLNGQPARRNGSFATAFPGMKGEVANIRDVEQGLDQINRLSSNDAKTSMLPGKEDGTSILNVENKPRKRWYASISNNNLGQKSTGYSQTNVSFGLDGLLGINDQLGLSYGRSGPDYPWDDDGRGRSNSYSVNTSIPYGYWTFSANGSWYEYDSTIPGNFGPIETSGDSGQIGFGIDRVIRRDKDSITTLRGGLTYKQTNNFLLGNRIEVGSRRYTIGTLGLSRSQRILGGVIALDFALDKGLDLFDAAEAGEPGAGTADPRFLKLNTTVSATRPFEAAGQRFELTTLLNAQYSPDNMFGAEQIGLGGFSNVRGLRESVIFGNNGFFSHNELAWRTMPWEGTSLAPVLGELRPYLGLDYGRVFSQDRFDIPGGYLASWTVGAKLVGGNISADFGYSQAFSSSVNGGRRNLIFASVTARW</sequence>
<dbReference type="Pfam" id="PF08479">
    <property type="entry name" value="POTRA_2"/>
    <property type="match status" value="1"/>
</dbReference>
<evidence type="ECO:0000256" key="7">
    <source>
        <dbReference type="ARBA" id="ARBA00023136"/>
    </source>
</evidence>
<dbReference type="Proteomes" id="UP000191987">
    <property type="component" value="Unassembled WGS sequence"/>
</dbReference>
<dbReference type="AlphaFoldDB" id="A0A1S7RLQ3"/>
<dbReference type="InterPro" id="IPR027282">
    <property type="entry name" value="TPS"/>
</dbReference>
<dbReference type="GO" id="GO:0046819">
    <property type="term" value="P:protein secretion by the type V secretion system"/>
    <property type="evidence" value="ECO:0007669"/>
    <property type="project" value="TreeGrafter"/>
</dbReference>
<dbReference type="PROSITE" id="PS51779">
    <property type="entry name" value="POTRA"/>
    <property type="match status" value="1"/>
</dbReference>
<dbReference type="GO" id="GO:0098046">
    <property type="term" value="C:type V protein secretion system complex"/>
    <property type="evidence" value="ECO:0007669"/>
    <property type="project" value="TreeGrafter"/>
</dbReference>
<gene>
    <name evidence="11" type="ORF">AGR7C_Lc20119</name>
</gene>
<evidence type="ECO:0000313" key="11">
    <source>
        <dbReference type="EMBL" id="CUX54367.1"/>
    </source>
</evidence>
<dbReference type="Gene3D" id="2.40.160.50">
    <property type="entry name" value="membrane protein fhac: a member of the omp85/tpsb transporter family"/>
    <property type="match status" value="1"/>
</dbReference>
<dbReference type="PANTHER" id="PTHR34597">
    <property type="entry name" value="SLR1661 PROTEIN"/>
    <property type="match status" value="1"/>
</dbReference>
<evidence type="ECO:0000313" key="12">
    <source>
        <dbReference type="Proteomes" id="UP000191987"/>
    </source>
</evidence>
<comment type="similarity">
    <text evidence="2">Belongs to the TPS (TC 1.B.20) family.</text>
</comment>
<dbReference type="Pfam" id="PF17287">
    <property type="entry name" value="POTRA_3"/>
    <property type="match status" value="1"/>
</dbReference>
<evidence type="ECO:0000256" key="2">
    <source>
        <dbReference type="ARBA" id="ARBA00009055"/>
    </source>
</evidence>
<dbReference type="RefSeq" id="WP_080819014.1">
    <property type="nucleotide sequence ID" value="NZ_LT009749.1"/>
</dbReference>
<dbReference type="InterPro" id="IPR005565">
    <property type="entry name" value="Hemolysn_activator_HlyB_C"/>
</dbReference>
<dbReference type="InterPro" id="IPR035251">
    <property type="entry name" value="ShlB_POTRA"/>
</dbReference>
<protein>
    <submittedName>
        <fullName evidence="11">Hemolysin activator protein hec</fullName>
    </submittedName>
</protein>
<feature type="domain" description="POTRA" evidence="10">
    <location>
        <begin position="140"/>
        <end position="216"/>
    </location>
</feature>
<feature type="region of interest" description="Disordered" evidence="9">
    <location>
        <begin position="110"/>
        <end position="139"/>
    </location>
</feature>
<dbReference type="Pfam" id="PF03865">
    <property type="entry name" value="ShlB"/>
    <property type="match status" value="1"/>
</dbReference>
<dbReference type="InterPro" id="IPR034746">
    <property type="entry name" value="POTRA"/>
</dbReference>
<dbReference type="PANTHER" id="PTHR34597:SF3">
    <property type="entry name" value="OUTER MEMBRANE TRANSPORTER CDIB"/>
    <property type="match status" value="1"/>
</dbReference>
<organism evidence="11 12">
    <name type="scientific">Agrobacterium deltaense Zutra 3/1</name>
    <dbReference type="NCBI Taxonomy" id="1183427"/>
    <lineage>
        <taxon>Bacteria</taxon>
        <taxon>Pseudomonadati</taxon>
        <taxon>Pseudomonadota</taxon>
        <taxon>Alphaproteobacteria</taxon>
        <taxon>Hyphomicrobiales</taxon>
        <taxon>Rhizobiaceae</taxon>
        <taxon>Rhizobium/Agrobacterium group</taxon>
        <taxon>Agrobacterium</taxon>
    </lineage>
</organism>
<dbReference type="InterPro" id="IPR051544">
    <property type="entry name" value="TPS_OM_transporter"/>
</dbReference>
<dbReference type="Gene3D" id="3.10.20.310">
    <property type="entry name" value="membrane protein fhac"/>
    <property type="match status" value="1"/>
</dbReference>
<name>A0A1S7RLQ3_9HYPH</name>
<evidence type="ECO:0000256" key="9">
    <source>
        <dbReference type="SAM" id="MobiDB-lite"/>
    </source>
</evidence>
<keyword evidence="4" id="KW-1134">Transmembrane beta strand</keyword>
<dbReference type="GO" id="GO:0009279">
    <property type="term" value="C:cell outer membrane"/>
    <property type="evidence" value="ECO:0007669"/>
    <property type="project" value="UniProtKB-SubCell"/>
</dbReference>
<dbReference type="EMBL" id="FBWG01000038">
    <property type="protein sequence ID" value="CUX54367.1"/>
    <property type="molecule type" value="Genomic_DNA"/>
</dbReference>
<dbReference type="InterPro" id="IPR013686">
    <property type="entry name" value="Polypept-transport_assoc_ShlB"/>
</dbReference>
<evidence type="ECO:0000256" key="5">
    <source>
        <dbReference type="ARBA" id="ARBA00022692"/>
    </source>
</evidence>
<reference evidence="11 12" key="1">
    <citation type="submission" date="2016-01" db="EMBL/GenBank/DDBJ databases">
        <authorList>
            <person name="Oliw E.H."/>
        </authorList>
    </citation>
    <scope>NUCLEOTIDE SEQUENCE [LARGE SCALE GENOMIC DNA]</scope>
    <source>
        <strain evidence="11 12">Zutra 3-1</strain>
    </source>
</reference>
<evidence type="ECO:0000259" key="10">
    <source>
        <dbReference type="PROSITE" id="PS51779"/>
    </source>
</evidence>
<keyword evidence="5" id="KW-0812">Transmembrane</keyword>
<accession>A0A1S7RLQ3</accession>
<evidence type="ECO:0000256" key="4">
    <source>
        <dbReference type="ARBA" id="ARBA00022452"/>
    </source>
</evidence>
<dbReference type="PIRSF" id="PIRSF029745">
    <property type="entry name" value="FhaC"/>
    <property type="match status" value="1"/>
</dbReference>